<evidence type="ECO:0000259" key="1">
    <source>
        <dbReference type="SMART" id="SM00974"/>
    </source>
</evidence>
<organism evidence="2 3">
    <name type="scientific">Acetobacter orientalis</name>
    <dbReference type="NCBI Taxonomy" id="146474"/>
    <lineage>
        <taxon>Bacteria</taxon>
        <taxon>Pseudomonadati</taxon>
        <taxon>Pseudomonadota</taxon>
        <taxon>Alphaproteobacteria</taxon>
        <taxon>Acetobacterales</taxon>
        <taxon>Acetobacteraceae</taxon>
        <taxon>Acetobacter</taxon>
    </lineage>
</organism>
<dbReference type="Pfam" id="PF10544">
    <property type="entry name" value="T5orf172"/>
    <property type="match status" value="1"/>
</dbReference>
<accession>A0A2Z5ZLT1</accession>
<feature type="domain" description="Bacteriophage T5 Orf172 DNA-binding" evidence="1">
    <location>
        <begin position="482"/>
        <end position="563"/>
    </location>
</feature>
<geneLocation type="plasmid" evidence="3">
    <name>paof1 fan1 dna</name>
</geneLocation>
<evidence type="ECO:0000313" key="2">
    <source>
        <dbReference type="EMBL" id="BBC81694.1"/>
    </source>
</evidence>
<reference evidence="2 3" key="1">
    <citation type="submission" date="2018-02" db="EMBL/GenBank/DDBJ databases">
        <title>Acetobacter orientalis genome.</title>
        <authorList>
            <person name="Nakashima N."/>
            <person name="Tamura T."/>
        </authorList>
    </citation>
    <scope>NUCLEOTIDE SEQUENCE [LARGE SCALE GENOMIC DNA]</scope>
    <source>
        <strain evidence="2 3">FAN1</strain>
        <plasmid evidence="3">paof1 fan1 dna</plasmid>
    </source>
</reference>
<protein>
    <submittedName>
        <fullName evidence="2">Putative phage-derived protein</fullName>
    </submittedName>
</protein>
<proteinExistence type="predicted"/>
<dbReference type="InterPro" id="IPR018306">
    <property type="entry name" value="Phage_T5_Orf172_DNA-bd"/>
</dbReference>
<dbReference type="SMART" id="SM00974">
    <property type="entry name" value="T5orf172"/>
    <property type="match status" value="1"/>
</dbReference>
<dbReference type="AlphaFoldDB" id="A0A2Z5ZLT1"/>
<gene>
    <name evidence="2" type="ORF">AcetOrient_orf00006p</name>
</gene>
<dbReference type="Proteomes" id="UP000270034">
    <property type="component" value="Plasmid pAOF1"/>
</dbReference>
<name>A0A2Z5ZLT1_9PROT</name>
<dbReference type="EMBL" id="AP018516">
    <property type="protein sequence ID" value="BBC81694.1"/>
    <property type="molecule type" value="Genomic_DNA"/>
</dbReference>
<sequence length="569" mass="65268">MNNRNKRLNNLNKIPDIAGMDHRFFLNESGNLVSHEGMTRNQRRLLRIEAKKIFAQYISICKKIQSSGVGFPVDKIIRSMALEYTNRYASSGINNQPISFNYFEPFCEIKLIKDSFAPYASILPEVNHLFSSSDFFDFLTSNDSAGFELSDLLNIPESRTFNFTNNGNIDELSFFDASGREYVISGFSIVRRGNSVHWFLVAGEQLTSEEWEILSEDVPNIDIKYVTPWKRLFLEECIKSSDGTIGKPIKLDGTEFSIRTVVAGEFDVINKKHISRSIFKETENMYHVYCDDPDVIISDSQKETESIIDNLMERINQADILWNIAESFFQIFQYFEMRVTIPKNLLQEGKLLSLKGKGGKGLKADYVVVEAISVENNPAEPSVIRRIKMPVYSIETEGHWRRLKFGQRGKDRDGQPVDGKTWVSRSSPWRNANRRDGVVYIKDCLAIAKARVNEIYSHVNDDNEVNNLNLTGMGELYVLRCSLMEGEVYKVGWTSGTAKDRAKEISSATGVPMSFVVVESWRHDKPKELEVEVHAQLLPYRINNKREFFRLDFDNLRKIIIKTINRVSS</sequence>
<evidence type="ECO:0000313" key="3">
    <source>
        <dbReference type="Proteomes" id="UP000270034"/>
    </source>
</evidence>
<keyword evidence="2" id="KW-0614">Plasmid</keyword>
<dbReference type="KEGG" id="aot:AcetOri_orf00006p"/>